<dbReference type="PANTHER" id="PTHR40552">
    <property type="entry name" value="AT05186P-RELATED"/>
    <property type="match status" value="1"/>
</dbReference>
<dbReference type="AlphaFoldDB" id="A0ABD2N0C5"/>
<keyword evidence="1" id="KW-0175">Coiled coil</keyword>
<organism evidence="2 3">
    <name type="scientific">Cryptolaemus montrouzieri</name>
    <dbReference type="NCBI Taxonomy" id="559131"/>
    <lineage>
        <taxon>Eukaryota</taxon>
        <taxon>Metazoa</taxon>
        <taxon>Ecdysozoa</taxon>
        <taxon>Arthropoda</taxon>
        <taxon>Hexapoda</taxon>
        <taxon>Insecta</taxon>
        <taxon>Pterygota</taxon>
        <taxon>Neoptera</taxon>
        <taxon>Endopterygota</taxon>
        <taxon>Coleoptera</taxon>
        <taxon>Polyphaga</taxon>
        <taxon>Cucujiformia</taxon>
        <taxon>Coccinelloidea</taxon>
        <taxon>Coccinellidae</taxon>
        <taxon>Scymninae</taxon>
        <taxon>Scymnini</taxon>
        <taxon>Cryptolaemus</taxon>
    </lineage>
</organism>
<dbReference type="SUPFAM" id="SSF57903">
    <property type="entry name" value="FYVE/PHD zinc finger"/>
    <property type="match status" value="1"/>
</dbReference>
<dbReference type="InterPro" id="IPR011011">
    <property type="entry name" value="Znf_FYVE_PHD"/>
</dbReference>
<dbReference type="EMBL" id="JABFTP020000042">
    <property type="protein sequence ID" value="KAL3271895.1"/>
    <property type="molecule type" value="Genomic_DNA"/>
</dbReference>
<reference evidence="2 3" key="1">
    <citation type="journal article" date="2021" name="BMC Biol.">
        <title>Horizontally acquired antibacterial genes associated with adaptive radiation of ladybird beetles.</title>
        <authorList>
            <person name="Li H.S."/>
            <person name="Tang X.F."/>
            <person name="Huang Y.H."/>
            <person name="Xu Z.Y."/>
            <person name="Chen M.L."/>
            <person name="Du X.Y."/>
            <person name="Qiu B.Y."/>
            <person name="Chen P.T."/>
            <person name="Zhang W."/>
            <person name="Slipinski A."/>
            <person name="Escalona H.E."/>
            <person name="Waterhouse R.M."/>
            <person name="Zwick A."/>
            <person name="Pang H."/>
        </authorList>
    </citation>
    <scope>NUCLEOTIDE SEQUENCE [LARGE SCALE GENOMIC DNA]</scope>
    <source>
        <strain evidence="2">SYSU2018</strain>
    </source>
</reference>
<comment type="caution">
    <text evidence="2">The sequence shown here is derived from an EMBL/GenBank/DDBJ whole genome shotgun (WGS) entry which is preliminary data.</text>
</comment>
<evidence type="ECO:0000313" key="3">
    <source>
        <dbReference type="Proteomes" id="UP001516400"/>
    </source>
</evidence>
<evidence type="ECO:0000313" key="2">
    <source>
        <dbReference type="EMBL" id="KAL3271895.1"/>
    </source>
</evidence>
<accession>A0ABD2N0C5</accession>
<name>A0ABD2N0C5_9CUCU</name>
<feature type="coiled-coil region" evidence="1">
    <location>
        <begin position="294"/>
        <end position="326"/>
    </location>
</feature>
<dbReference type="Proteomes" id="UP001516400">
    <property type="component" value="Unassembled WGS sequence"/>
</dbReference>
<keyword evidence="3" id="KW-1185">Reference proteome</keyword>
<evidence type="ECO:0008006" key="4">
    <source>
        <dbReference type="Google" id="ProtNLM"/>
    </source>
</evidence>
<dbReference type="CDD" id="cd15489">
    <property type="entry name" value="PHD_SF"/>
    <property type="match status" value="1"/>
</dbReference>
<dbReference type="PANTHER" id="PTHR40552:SF6">
    <property type="entry name" value="FI09606P-RELATED"/>
    <property type="match status" value="1"/>
</dbReference>
<dbReference type="Gene3D" id="3.90.70.120">
    <property type="match status" value="1"/>
</dbReference>
<evidence type="ECO:0000256" key="1">
    <source>
        <dbReference type="SAM" id="Coils"/>
    </source>
</evidence>
<sequence length="701" mass="80518">MENKLYCHRMNMAPGSDVCFQCSHHFIVNTKYIECDSCSKYFQVHCVELKDQFVKIKQDCENIKWFCDGCLMNVRNRLKIVTEAEIRKQEVLDETTKWINLMEGPKWSEIVKNINKIDPLIIKLKKANQDCAKTKNGLSTNLTPLQQVAADLLPIVLVVTETHITVDIERGKYQIDGYNGVVNTSDSRNTGGVIIYIEDTLKYKQVQHYSLSACRLTRITIPSPDQSEAKVQPRALSPTISTIVPVAPSPKELELRKPKSGIIINETQRIDDYDSFDLVYRRQPRPGFEKEIKAMRKSKKKKKLEAINEEDERKDMEARMEKELLEHAFEDEGEAYTEAPTRAIGEDEAEGEGELTKVFRKKVEQLSKSTSFQAKDLGYETEEESEIIKLPPVGQLTQKFRRGSEIERFHIPPPKIKRGTLESHSFTKLNQPTLKDFFYGTIAGTMHQASEHFPERVKNNQGLTMPVSAYCYALLKHPSTWEEKDIDEIVECGNEMFQECIHRLHKHGEKVKIGPEDLPRYCFLLGKKIRFKLTEPQVTGVIKSDQRNVYNLTKGITIFFSKYQAGIFQTKGVNIGIWRDKYYYFFDARPRTKDLYPDPHGTALMANFYDIDAVISVLLDRCMLGNWPFAIIAIEAYSILDRQAPEERESAMDVADKATFSVLDERKAVLQGSFDLADKCFEFTRNKQALTMAVASLVRYV</sequence>
<gene>
    <name evidence="2" type="ORF">HHI36_022365</name>
</gene>
<protein>
    <recommendedName>
        <fullName evidence="4">PHD-type domain-containing protein</fullName>
    </recommendedName>
</protein>
<proteinExistence type="predicted"/>